<proteinExistence type="predicted"/>
<dbReference type="AlphaFoldDB" id="A0A1R1PSI7"/>
<keyword evidence="2" id="KW-1185">Reference proteome</keyword>
<accession>A0A1R1PSI7</accession>
<evidence type="ECO:0000313" key="1">
    <source>
        <dbReference type="EMBL" id="OMH83863.1"/>
    </source>
</evidence>
<dbReference type="Proteomes" id="UP000188320">
    <property type="component" value="Unassembled WGS sequence"/>
</dbReference>
<comment type="caution">
    <text evidence="1">The sequence shown here is derived from an EMBL/GenBank/DDBJ whole genome shotgun (WGS) entry which is preliminary data.</text>
</comment>
<protein>
    <submittedName>
        <fullName evidence="1">Uncharacterized protein</fullName>
    </submittedName>
</protein>
<sequence length="122" mass="14093">MARVVSFNGLGENTLSRIFTYSQNPHFSVLNRTTYLVSHAPFSIIRYIVRQISVLRSTGMPLFHVIDRIFKNHPLVVQNEDIMECVLYKVRDIDYVYLLETAIRFGLEQNKNSALGHATFSQ</sequence>
<reference evidence="2" key="1">
    <citation type="submission" date="2017-01" db="EMBL/GenBank/DDBJ databases">
        <authorList>
            <person name="Wang Y."/>
            <person name="White M."/>
            <person name="Kvist S."/>
            <person name="Moncalvo J.-M."/>
        </authorList>
    </citation>
    <scope>NUCLEOTIDE SEQUENCE [LARGE SCALE GENOMIC DNA]</scope>
    <source>
        <strain evidence="2">COL-18-3</strain>
    </source>
</reference>
<gene>
    <name evidence="1" type="ORF">AX774_g2618</name>
</gene>
<evidence type="ECO:0000313" key="2">
    <source>
        <dbReference type="Proteomes" id="UP000188320"/>
    </source>
</evidence>
<organism evidence="1 2">
    <name type="scientific">Zancudomyces culisetae</name>
    <name type="common">Gut fungus</name>
    <name type="synonym">Smittium culisetae</name>
    <dbReference type="NCBI Taxonomy" id="1213189"/>
    <lineage>
        <taxon>Eukaryota</taxon>
        <taxon>Fungi</taxon>
        <taxon>Fungi incertae sedis</taxon>
        <taxon>Zoopagomycota</taxon>
        <taxon>Kickxellomycotina</taxon>
        <taxon>Harpellomycetes</taxon>
        <taxon>Harpellales</taxon>
        <taxon>Legeriomycetaceae</taxon>
        <taxon>Zancudomyces</taxon>
    </lineage>
</organism>
<dbReference type="EMBL" id="LSSK01000296">
    <property type="protein sequence ID" value="OMH83863.1"/>
    <property type="molecule type" value="Genomic_DNA"/>
</dbReference>
<name>A0A1R1PSI7_ZANCU</name>